<dbReference type="Proteomes" id="UP000249555">
    <property type="component" value="Unassembled WGS sequence"/>
</dbReference>
<dbReference type="InterPro" id="IPR029062">
    <property type="entry name" value="Class_I_gatase-like"/>
</dbReference>
<dbReference type="PROSITE" id="PS51273">
    <property type="entry name" value="GATASE_TYPE_1"/>
    <property type="match status" value="1"/>
</dbReference>
<dbReference type="GO" id="GO:0000162">
    <property type="term" value="P:L-tryptophan biosynthetic process"/>
    <property type="evidence" value="ECO:0007669"/>
    <property type="project" value="TreeGrafter"/>
</dbReference>
<dbReference type="GO" id="GO:0046820">
    <property type="term" value="F:4-amino-4-deoxychorismate synthase activity"/>
    <property type="evidence" value="ECO:0007669"/>
    <property type="project" value="UniProtKB-EC"/>
</dbReference>
<dbReference type="GO" id="GO:0004049">
    <property type="term" value="F:anthranilate synthase activity"/>
    <property type="evidence" value="ECO:0007669"/>
    <property type="project" value="TreeGrafter"/>
</dbReference>
<gene>
    <name evidence="4" type="ORF">DI640_05225</name>
</gene>
<dbReference type="EMBL" id="QFMX01000004">
    <property type="protein sequence ID" value="PZO75406.1"/>
    <property type="molecule type" value="Genomic_DNA"/>
</dbReference>
<dbReference type="PRINTS" id="PR00097">
    <property type="entry name" value="ANTSNTHASEII"/>
</dbReference>
<evidence type="ECO:0000256" key="1">
    <source>
        <dbReference type="ARBA" id="ARBA00022962"/>
    </source>
</evidence>
<dbReference type="InterPro" id="IPR006221">
    <property type="entry name" value="TrpG/PapA_dom"/>
</dbReference>
<dbReference type="NCBIfam" id="TIGR00566">
    <property type="entry name" value="trpG_papA"/>
    <property type="match status" value="1"/>
</dbReference>
<dbReference type="PANTHER" id="PTHR43418:SF4">
    <property type="entry name" value="MULTIFUNCTIONAL TRYPTOPHAN BIOSYNTHESIS PROTEIN"/>
    <property type="match status" value="1"/>
</dbReference>
<dbReference type="AlphaFoldDB" id="A0A2W4Z119"/>
<dbReference type="CDD" id="cd01743">
    <property type="entry name" value="GATase1_Anthranilate_Synthase"/>
    <property type="match status" value="1"/>
</dbReference>
<proteinExistence type="predicted"/>
<dbReference type="SUPFAM" id="SSF52317">
    <property type="entry name" value="Class I glutamine amidotransferase-like"/>
    <property type="match status" value="1"/>
</dbReference>
<reference evidence="4 5" key="1">
    <citation type="submission" date="2017-08" db="EMBL/GenBank/DDBJ databases">
        <title>Infants hospitalized years apart are colonized by the same room-sourced microbial strains.</title>
        <authorList>
            <person name="Brooks B."/>
            <person name="Olm M.R."/>
            <person name="Firek B.A."/>
            <person name="Baker R."/>
            <person name="Thomas B.C."/>
            <person name="Morowitz M.J."/>
            <person name="Banfield J.F."/>
        </authorList>
    </citation>
    <scope>NUCLEOTIDE SEQUENCE [LARGE SCALE GENOMIC DNA]</scope>
    <source>
        <strain evidence="4">S2_018_000_R3_119</strain>
    </source>
</reference>
<evidence type="ECO:0000256" key="2">
    <source>
        <dbReference type="SAM" id="MobiDB-lite"/>
    </source>
</evidence>
<sequence>MILVVDNYDSFTWNLVHYLMELGAEVEVVRNDAISAGQALSSGADAFLISPGPCTPTEAGVSLDLVAACADVGKPLLGVCLGHQAIGQHFGGKVERGGLMHGKTSPVLHDDTGLYAGLPSPFIATRYHSLIVNAVPETLVVNATAEDGTVMGFRHKTLPIHGVQFHPESIATEHGHEMLANFLKMAGIPHQLPSRLREGSGEGSAALTTSARQEAPPLTPPASGRGI</sequence>
<dbReference type="Gene3D" id="3.40.50.880">
    <property type="match status" value="1"/>
</dbReference>
<keyword evidence="4" id="KW-0808">Transferase</keyword>
<evidence type="ECO:0000313" key="4">
    <source>
        <dbReference type="EMBL" id="PZO75406.1"/>
    </source>
</evidence>
<dbReference type="FunFam" id="3.40.50.880:FF:000003">
    <property type="entry name" value="Anthranilate synthase component II"/>
    <property type="match status" value="1"/>
</dbReference>
<keyword evidence="1" id="KW-0315">Glutamine amidotransferase</keyword>
<name>A0A2W4Z119_9SPHN</name>
<organism evidence="4 5">
    <name type="scientific">Sphingomonas taxi</name>
    <dbReference type="NCBI Taxonomy" id="1549858"/>
    <lineage>
        <taxon>Bacteria</taxon>
        <taxon>Pseudomonadati</taxon>
        <taxon>Pseudomonadota</taxon>
        <taxon>Alphaproteobacteria</taxon>
        <taxon>Sphingomonadales</taxon>
        <taxon>Sphingomonadaceae</taxon>
        <taxon>Sphingomonas</taxon>
    </lineage>
</organism>
<feature type="region of interest" description="Disordered" evidence="2">
    <location>
        <begin position="193"/>
        <end position="227"/>
    </location>
</feature>
<comment type="caution">
    <text evidence="4">The sequence shown here is derived from an EMBL/GenBank/DDBJ whole genome shotgun (WGS) entry which is preliminary data.</text>
</comment>
<dbReference type="PANTHER" id="PTHR43418">
    <property type="entry name" value="MULTIFUNCTIONAL TRYPTOPHAN BIOSYNTHESIS PROTEIN-RELATED"/>
    <property type="match status" value="1"/>
</dbReference>
<dbReference type="InterPro" id="IPR050472">
    <property type="entry name" value="Anth_synth/Amidotransfase"/>
</dbReference>
<keyword evidence="4" id="KW-0032">Aminotransferase</keyword>
<dbReference type="Pfam" id="PF00117">
    <property type="entry name" value="GATase"/>
    <property type="match status" value="1"/>
</dbReference>
<evidence type="ECO:0000313" key="5">
    <source>
        <dbReference type="Proteomes" id="UP000249555"/>
    </source>
</evidence>
<dbReference type="InterPro" id="IPR017926">
    <property type="entry name" value="GATASE"/>
</dbReference>
<feature type="domain" description="Glutamine amidotransferase" evidence="3">
    <location>
        <begin position="3"/>
        <end position="184"/>
    </location>
</feature>
<protein>
    <submittedName>
        <fullName evidence="4">Aminodeoxychorismate/anthranilate synthase component II</fullName>
        <ecNumber evidence="4">2.6.1.85</ecNumber>
    </submittedName>
</protein>
<dbReference type="GO" id="GO:0005829">
    <property type="term" value="C:cytosol"/>
    <property type="evidence" value="ECO:0007669"/>
    <property type="project" value="TreeGrafter"/>
</dbReference>
<accession>A0A2W4Z119</accession>
<evidence type="ECO:0000259" key="3">
    <source>
        <dbReference type="Pfam" id="PF00117"/>
    </source>
</evidence>
<dbReference type="PRINTS" id="PR00099">
    <property type="entry name" value="CPSGATASE"/>
</dbReference>
<dbReference type="PRINTS" id="PR00096">
    <property type="entry name" value="GATASE"/>
</dbReference>
<dbReference type="EC" id="2.6.1.85" evidence="4"/>